<reference evidence="10" key="2">
    <citation type="submission" date="2025-09" db="UniProtKB">
        <authorList>
            <consortium name="Ensembl"/>
        </authorList>
    </citation>
    <scope>IDENTIFICATION</scope>
</reference>
<dbReference type="OrthoDB" id="10249838at2759"/>
<feature type="binding site" evidence="8">
    <location>
        <position position="286"/>
    </location>
    <ligand>
        <name>substrate</name>
    </ligand>
</feature>
<feature type="region of interest" description="RNA binding; important for wobble base 34 recognition" evidence="8">
    <location>
        <begin position="341"/>
        <end position="345"/>
    </location>
</feature>
<comment type="cofactor">
    <cofactor evidence="8">
        <name>Zn(2+)</name>
        <dbReference type="ChEBI" id="CHEBI:29105"/>
    </cofactor>
</comment>
<keyword evidence="5 8" id="KW-0862">Zinc</keyword>
<dbReference type="EC" id="2.4.2.64" evidence="8"/>
<keyword evidence="8" id="KW-0472">Membrane</keyword>
<dbReference type="Pfam" id="PF01702">
    <property type="entry name" value="TGT"/>
    <property type="match status" value="1"/>
</dbReference>
<evidence type="ECO:0000256" key="3">
    <source>
        <dbReference type="ARBA" id="ARBA00022694"/>
    </source>
</evidence>
<evidence type="ECO:0000256" key="2">
    <source>
        <dbReference type="ARBA" id="ARBA00022679"/>
    </source>
</evidence>
<feature type="region of interest" description="RNA binding" evidence="8">
    <location>
        <begin position="317"/>
        <end position="323"/>
    </location>
</feature>
<dbReference type="InterPro" id="IPR002616">
    <property type="entry name" value="tRNA_ribo_trans-like"/>
</dbReference>
<feature type="binding site" evidence="8">
    <location>
        <position position="374"/>
    </location>
    <ligand>
        <name>Zn(2+)</name>
        <dbReference type="ChEBI" id="CHEBI:29105"/>
    </ligand>
</feature>
<dbReference type="GO" id="GO:0005741">
    <property type="term" value="C:mitochondrial outer membrane"/>
    <property type="evidence" value="ECO:0007669"/>
    <property type="project" value="UniProtKB-SubCell"/>
</dbReference>
<evidence type="ECO:0000313" key="10">
    <source>
        <dbReference type="Ensembl" id="ENSSRHP00000044734.1"/>
    </source>
</evidence>
<feature type="active site" description="Nucleophile" evidence="8">
    <location>
        <position position="336"/>
    </location>
</feature>
<evidence type="ECO:0000256" key="7">
    <source>
        <dbReference type="ARBA" id="ARBA00062453"/>
    </source>
</evidence>
<comment type="catalytic activity">
    <reaction evidence="6 8">
        <text>guanosine(34) in tRNA + queuine = queuosine(34) in tRNA + guanine</text>
        <dbReference type="Rhea" id="RHEA:16633"/>
        <dbReference type="Rhea" id="RHEA-COMP:10341"/>
        <dbReference type="Rhea" id="RHEA-COMP:18571"/>
        <dbReference type="ChEBI" id="CHEBI:16235"/>
        <dbReference type="ChEBI" id="CHEBI:17433"/>
        <dbReference type="ChEBI" id="CHEBI:74269"/>
        <dbReference type="ChEBI" id="CHEBI:194431"/>
        <dbReference type="EC" id="2.4.2.64"/>
    </reaction>
</comment>
<dbReference type="InterPro" id="IPR036511">
    <property type="entry name" value="TGT-like_sf"/>
</dbReference>
<feature type="binding site" evidence="8">
    <location>
        <position position="404"/>
    </location>
    <ligand>
        <name>Zn(2+)</name>
        <dbReference type="ChEBI" id="CHEBI:29105"/>
    </ligand>
</feature>
<feature type="domain" description="tRNA-guanine(15) transglycosylase-like" evidence="9">
    <location>
        <begin position="83"/>
        <end position="436"/>
    </location>
</feature>
<evidence type="ECO:0000256" key="4">
    <source>
        <dbReference type="ARBA" id="ARBA00022723"/>
    </source>
</evidence>
<keyword evidence="1 8" id="KW-0328">Glycosyltransferase</keyword>
<comment type="similarity">
    <text evidence="8">Belongs to the queuine tRNA-ribosyltransferase family.</text>
</comment>
<keyword evidence="3 8" id="KW-0819">tRNA processing</keyword>
<dbReference type="GO" id="GO:0005829">
    <property type="term" value="C:cytosol"/>
    <property type="evidence" value="ECO:0007669"/>
    <property type="project" value="TreeGrafter"/>
</dbReference>
<name>A0A673J3Z9_9TELE</name>
<dbReference type="Ensembl" id="ENSSRHT00000045992.1">
    <property type="protein sequence ID" value="ENSSRHP00000044734.1"/>
    <property type="gene ID" value="ENSSRHG00000022598.1"/>
</dbReference>
<dbReference type="Gene3D" id="3.20.20.105">
    <property type="entry name" value="Queuine tRNA-ribosyltransferase-like"/>
    <property type="match status" value="1"/>
</dbReference>
<feature type="binding site" evidence="8">
    <location>
        <position position="376"/>
    </location>
    <ligand>
        <name>Zn(2+)</name>
        <dbReference type="ChEBI" id="CHEBI:29105"/>
    </ligand>
</feature>
<proteinExistence type="inferred from homology"/>
<dbReference type="Proteomes" id="UP000472270">
    <property type="component" value="Unassembled WGS sequence"/>
</dbReference>
<evidence type="ECO:0000256" key="5">
    <source>
        <dbReference type="ARBA" id="ARBA00022833"/>
    </source>
</evidence>
<comment type="subcellular location">
    <subcellularLocation>
        <location evidence="8">Cytoplasm</location>
    </subcellularLocation>
    <subcellularLocation>
        <location evidence="8">Mitochondrion outer membrane</location>
        <topology evidence="8">Peripheral membrane protein</topology>
        <orientation evidence="8">Cytoplasmic side</orientation>
    </subcellularLocation>
    <text evidence="8">Weakly associates with mitochondria, possibly via QTRT2.</text>
</comment>
<protein>
    <recommendedName>
        <fullName evidence="8">Queuine tRNA-ribosyltransferase catalytic subunit 1</fullName>
        <ecNumber evidence="8">2.4.2.64</ecNumber>
    </recommendedName>
    <alternativeName>
        <fullName evidence="8">Guanine insertion enzyme</fullName>
    </alternativeName>
    <alternativeName>
        <fullName evidence="8">tRNA-guanine transglycosylase</fullName>
    </alternativeName>
</protein>
<dbReference type="GO" id="GO:0046872">
    <property type="term" value="F:metal ion binding"/>
    <property type="evidence" value="ECO:0007669"/>
    <property type="project" value="UniProtKB-KW"/>
</dbReference>
<evidence type="ECO:0000313" key="11">
    <source>
        <dbReference type="Proteomes" id="UP000472270"/>
    </source>
</evidence>
<keyword evidence="8" id="KW-0963">Cytoplasm</keyword>
<organism evidence="10 11">
    <name type="scientific">Sinocyclocheilus rhinocerous</name>
    <dbReference type="NCBI Taxonomy" id="307959"/>
    <lineage>
        <taxon>Eukaryota</taxon>
        <taxon>Metazoa</taxon>
        <taxon>Chordata</taxon>
        <taxon>Craniata</taxon>
        <taxon>Vertebrata</taxon>
        <taxon>Euteleostomi</taxon>
        <taxon>Actinopterygii</taxon>
        <taxon>Neopterygii</taxon>
        <taxon>Teleostei</taxon>
        <taxon>Ostariophysi</taxon>
        <taxon>Cypriniformes</taxon>
        <taxon>Cyprinidae</taxon>
        <taxon>Cyprininae</taxon>
        <taxon>Sinocyclocheilus</taxon>
    </lineage>
</organism>
<keyword evidence="8" id="KW-1000">Mitochondrion outer membrane</keyword>
<dbReference type="KEGG" id="srx:107744982"/>
<dbReference type="AlphaFoldDB" id="A0A673J3Z9"/>
<gene>
    <name evidence="10" type="primary">LOC107744982</name>
    <name evidence="8" type="synonym">QTRT1</name>
</gene>
<dbReference type="GeneID" id="107744982"/>
<accession>A0A673J3Z9</accession>
<evidence type="ECO:0000256" key="6">
    <source>
        <dbReference type="ARBA" id="ARBA00052706"/>
    </source>
</evidence>
<dbReference type="GO" id="GO:0006400">
    <property type="term" value="P:tRNA modification"/>
    <property type="evidence" value="ECO:0007669"/>
    <property type="project" value="InterPro"/>
</dbReference>
<keyword evidence="2 8" id="KW-0808">Transferase</keyword>
<comment type="subunit">
    <text evidence="7 8">Heterodimer of a catalytic subunit QTRT1 and an accessory subunit QTRT2.</text>
</comment>
<dbReference type="RefSeq" id="XP_016414301.1">
    <property type="nucleotide sequence ID" value="XM_016558815.1"/>
</dbReference>
<keyword evidence="8" id="KW-0496">Mitochondrion</keyword>
<feature type="binding site" evidence="8">
    <location>
        <begin position="162"/>
        <end position="166"/>
    </location>
    <ligand>
        <name>substrate</name>
    </ligand>
</feature>
<keyword evidence="4 8" id="KW-0479">Metal-binding</keyword>
<evidence type="ECO:0000256" key="8">
    <source>
        <dbReference type="HAMAP-Rule" id="MF_03218"/>
    </source>
</evidence>
<dbReference type="PANTHER" id="PTHR43530">
    <property type="entry name" value="QUEUINE TRNA-RIBOSYLTRANSFERASE CATALYTIC SUBUNIT 1"/>
    <property type="match status" value="1"/>
</dbReference>
<sequence>MIYVGFLCFWETQPRVVFVLVHPVPQKDPTQMNNSQVNRTSLFKMAAPIPGSTHECEGSMASVKAVSSAAPLALRIVAECPVSKARACTLALSHCAVSTPVFMPVGTQGTLKGITIDQLEDLDCQICLGNTYHLGMRPGPELIEKANGLHGFMKWSRNLLTDSGGFQMVSLLELSEVTEEGVTFRSPYDGKEILLTPEQSIAIQNSLGSDIMMQLDDVVSSTVKGPRVEEAMHRSVRWLDRCIAGNKNPDRQNLFAIIQGGLDAKLRKACLDEMTKRDVPGFAIGGLSGGEQKDDFWKMVTLSTDHLPREKPRYLMGVGYALDLVVCVALGCDMFDCVFPTRTARFGSALVPWGSLQLKQKQYAKDFKPIDPDCKCPTCRRHSRAYLHALFKSDTAAMHHITIHNISYQLTLMRSVRQSIIEQRFPEFVKAFMKRMFPSREQYPSWAVEALQAVNICVS</sequence>
<dbReference type="HAMAP" id="MF_00168">
    <property type="entry name" value="Q_tRNA_Tgt"/>
    <property type="match status" value="1"/>
</dbReference>
<dbReference type="SUPFAM" id="SSF51713">
    <property type="entry name" value="tRNA-guanine transglycosylase"/>
    <property type="match status" value="1"/>
</dbReference>
<dbReference type="InterPro" id="IPR004803">
    <property type="entry name" value="TGT"/>
</dbReference>
<keyword evidence="11" id="KW-1185">Reference proteome</keyword>
<feature type="binding site" evidence="8">
    <location>
        <position position="379"/>
    </location>
    <ligand>
        <name>Zn(2+)</name>
        <dbReference type="ChEBI" id="CHEBI:29105"/>
    </ligand>
</feature>
<feature type="binding site" evidence="8">
    <location>
        <position position="216"/>
    </location>
    <ligand>
        <name>substrate</name>
    </ligand>
</feature>
<feature type="active site" description="Proton acceptor" evidence="8">
    <location>
        <position position="162"/>
    </location>
</feature>
<comment type="function">
    <text evidence="8">Catalytic subunit of the queuine tRNA-ribosyltransferase (TGT) that catalyzes the base-exchange of a guanine (G) residue with queuine (Q) at position 34 (anticodon wobble position) in tRNAs with GU(N) anticodons (tRNA-Asp, -Asn, -His and -Tyr), resulting in the hypermodified nucleoside queuosine (7-(((4,5-cis-dihydroxy-2-cyclopenten-1-yl)amino)methyl)-7-deazaguanosine). Catalysis occurs through a double-displacement mechanism. The nucleophile active site attacks the C1' of nucleotide 34 to detach the guanine base from the RNA, forming a covalent enzyme-RNA intermediate. The proton acceptor active site deprotonates the incoming queuine, allowing a nucleophilic attack on the C1' of the ribose to form the product.</text>
</comment>
<dbReference type="GO" id="GO:0008479">
    <property type="term" value="F:tRNA-guanosine(34) queuine transglycosylase activity"/>
    <property type="evidence" value="ECO:0007669"/>
    <property type="project" value="UniProtKB-UniRule"/>
</dbReference>
<dbReference type="NCBIfam" id="TIGR00449">
    <property type="entry name" value="tgt_general"/>
    <property type="match status" value="1"/>
</dbReference>
<feature type="binding site" evidence="8">
    <location>
        <position position="259"/>
    </location>
    <ligand>
        <name>substrate</name>
    </ligand>
</feature>
<evidence type="ECO:0000259" key="9">
    <source>
        <dbReference type="Pfam" id="PF01702"/>
    </source>
</evidence>
<dbReference type="NCBIfam" id="TIGR00430">
    <property type="entry name" value="Q_tRNA_tgt"/>
    <property type="match status" value="1"/>
</dbReference>
<reference evidence="10" key="1">
    <citation type="submission" date="2025-08" db="UniProtKB">
        <authorList>
            <consortium name="Ensembl"/>
        </authorList>
    </citation>
    <scope>IDENTIFICATION</scope>
</reference>
<evidence type="ECO:0000256" key="1">
    <source>
        <dbReference type="ARBA" id="ARBA00022676"/>
    </source>
</evidence>
<dbReference type="PANTHER" id="PTHR43530:SF1">
    <property type="entry name" value="QUEUINE TRNA-RIBOSYLTRANSFERASE CATALYTIC SUBUNIT 1"/>
    <property type="match status" value="1"/>
</dbReference>
<dbReference type="FunFam" id="3.20.20.105:FF:000001">
    <property type="entry name" value="Queuine tRNA-ribosyltransferase"/>
    <property type="match status" value="1"/>
</dbReference>